<evidence type="ECO:0000313" key="2">
    <source>
        <dbReference type="Proteomes" id="UP001150238"/>
    </source>
</evidence>
<comment type="caution">
    <text evidence="1">The sequence shown here is derived from an EMBL/GenBank/DDBJ whole genome shotgun (WGS) entry which is preliminary data.</text>
</comment>
<evidence type="ECO:0000313" key="1">
    <source>
        <dbReference type="EMBL" id="KAJ4476083.1"/>
    </source>
</evidence>
<dbReference type="EMBL" id="JANVFS010000021">
    <property type="protein sequence ID" value="KAJ4476083.1"/>
    <property type="molecule type" value="Genomic_DNA"/>
</dbReference>
<gene>
    <name evidence="1" type="ORF">C8J55DRAFT_431957</name>
</gene>
<proteinExistence type="predicted"/>
<accession>A0A9W9A8E6</accession>
<name>A0A9W9A8E6_9AGAR</name>
<feature type="non-terminal residue" evidence="1">
    <location>
        <position position="162"/>
    </location>
</feature>
<sequence length="162" mass="18590">MEIEASIPPVRVELERLNRNCALRFNKLSTSNPIIQRLDNTWRTGLPPSQPPAVHYKLNRKGKKDGNRTTQLQNIAHLTSSSTERLLPFSTPPWRRVKSDFGNRLQFVLPPPKGKDEDKKKRQQKLIEEHKNKLSILQSSAANIRIYTDGSLKPLHQVRRAG</sequence>
<reference evidence="1" key="2">
    <citation type="journal article" date="2023" name="Proc. Natl. Acad. Sci. U.S.A.">
        <title>A global phylogenomic analysis of the shiitake genus Lentinula.</title>
        <authorList>
            <person name="Sierra-Patev S."/>
            <person name="Min B."/>
            <person name="Naranjo-Ortiz M."/>
            <person name="Looney B."/>
            <person name="Konkel Z."/>
            <person name="Slot J.C."/>
            <person name="Sakamoto Y."/>
            <person name="Steenwyk J.L."/>
            <person name="Rokas A."/>
            <person name="Carro J."/>
            <person name="Camarero S."/>
            <person name="Ferreira P."/>
            <person name="Molpeceres G."/>
            <person name="Ruiz-Duenas F.J."/>
            <person name="Serrano A."/>
            <person name="Henrissat B."/>
            <person name="Drula E."/>
            <person name="Hughes K.W."/>
            <person name="Mata J.L."/>
            <person name="Ishikawa N.K."/>
            <person name="Vargas-Isla R."/>
            <person name="Ushijima S."/>
            <person name="Smith C.A."/>
            <person name="Donoghue J."/>
            <person name="Ahrendt S."/>
            <person name="Andreopoulos W."/>
            <person name="He G."/>
            <person name="LaButti K."/>
            <person name="Lipzen A."/>
            <person name="Ng V."/>
            <person name="Riley R."/>
            <person name="Sandor L."/>
            <person name="Barry K."/>
            <person name="Martinez A.T."/>
            <person name="Xiao Y."/>
            <person name="Gibbons J.G."/>
            <person name="Terashima K."/>
            <person name="Grigoriev I.V."/>
            <person name="Hibbett D."/>
        </authorList>
    </citation>
    <scope>NUCLEOTIDE SEQUENCE</scope>
    <source>
        <strain evidence="1">Sp2 HRB7682 ss15</strain>
    </source>
</reference>
<protein>
    <submittedName>
        <fullName evidence="1">Uncharacterized protein</fullName>
    </submittedName>
</protein>
<dbReference type="Proteomes" id="UP001150238">
    <property type="component" value="Unassembled WGS sequence"/>
</dbReference>
<reference evidence="1" key="1">
    <citation type="submission" date="2022-08" db="EMBL/GenBank/DDBJ databases">
        <authorList>
            <consortium name="DOE Joint Genome Institute"/>
            <person name="Min B."/>
            <person name="Riley R."/>
            <person name="Sierra-Patev S."/>
            <person name="Naranjo-Ortiz M."/>
            <person name="Looney B."/>
            <person name="Konkel Z."/>
            <person name="Slot J.C."/>
            <person name="Sakamoto Y."/>
            <person name="Steenwyk J.L."/>
            <person name="Rokas A."/>
            <person name="Carro J."/>
            <person name="Camarero S."/>
            <person name="Ferreira P."/>
            <person name="Molpeceres G."/>
            <person name="Ruiz-Duenas F.J."/>
            <person name="Serrano A."/>
            <person name="Henrissat B."/>
            <person name="Drula E."/>
            <person name="Hughes K.W."/>
            <person name="Mata J.L."/>
            <person name="Ishikawa N.K."/>
            <person name="Vargas-Isla R."/>
            <person name="Ushijima S."/>
            <person name="Smith C.A."/>
            <person name="Ahrendt S."/>
            <person name="Andreopoulos W."/>
            <person name="He G."/>
            <person name="Labutti K."/>
            <person name="Lipzen A."/>
            <person name="Ng V."/>
            <person name="Sandor L."/>
            <person name="Barry K."/>
            <person name="Martinez A.T."/>
            <person name="Xiao Y."/>
            <person name="Gibbons J.G."/>
            <person name="Terashima K."/>
            <person name="Hibbett D.S."/>
            <person name="Grigoriev I.V."/>
        </authorList>
    </citation>
    <scope>NUCLEOTIDE SEQUENCE</scope>
    <source>
        <strain evidence="1">Sp2 HRB7682 ss15</strain>
    </source>
</reference>
<organism evidence="1 2">
    <name type="scientific">Lentinula lateritia</name>
    <dbReference type="NCBI Taxonomy" id="40482"/>
    <lineage>
        <taxon>Eukaryota</taxon>
        <taxon>Fungi</taxon>
        <taxon>Dikarya</taxon>
        <taxon>Basidiomycota</taxon>
        <taxon>Agaricomycotina</taxon>
        <taxon>Agaricomycetes</taxon>
        <taxon>Agaricomycetidae</taxon>
        <taxon>Agaricales</taxon>
        <taxon>Marasmiineae</taxon>
        <taxon>Omphalotaceae</taxon>
        <taxon>Lentinula</taxon>
    </lineage>
</organism>
<dbReference type="AlphaFoldDB" id="A0A9W9A8E6"/>